<dbReference type="InterPro" id="IPR013762">
    <property type="entry name" value="Integrase-like_cat_sf"/>
</dbReference>
<dbReference type="InterPro" id="IPR050090">
    <property type="entry name" value="Tyrosine_recombinase_XerCD"/>
</dbReference>
<dbReference type="PANTHER" id="PTHR30349:SF81">
    <property type="entry name" value="TYROSINE RECOMBINASE XERC"/>
    <property type="match status" value="1"/>
</dbReference>
<dbReference type="PROSITE" id="PS51898">
    <property type="entry name" value="TYR_RECOMBINASE"/>
    <property type="match status" value="1"/>
</dbReference>
<dbReference type="Gene3D" id="1.10.443.10">
    <property type="entry name" value="Intergrase catalytic core"/>
    <property type="match status" value="1"/>
</dbReference>
<dbReference type="SUPFAM" id="SSF56349">
    <property type="entry name" value="DNA breaking-rejoining enzymes"/>
    <property type="match status" value="1"/>
</dbReference>
<evidence type="ECO:0000313" key="3">
    <source>
        <dbReference type="EMBL" id="MPN10973.1"/>
    </source>
</evidence>
<dbReference type="EMBL" id="VSSQ01057163">
    <property type="protein sequence ID" value="MPN10973.1"/>
    <property type="molecule type" value="Genomic_DNA"/>
</dbReference>
<reference evidence="3" key="1">
    <citation type="submission" date="2019-08" db="EMBL/GenBank/DDBJ databases">
        <authorList>
            <person name="Kucharzyk K."/>
            <person name="Murdoch R.W."/>
            <person name="Higgins S."/>
            <person name="Loffler F."/>
        </authorList>
    </citation>
    <scope>NUCLEOTIDE SEQUENCE</scope>
</reference>
<proteinExistence type="predicted"/>
<dbReference type="GO" id="GO:0003677">
    <property type="term" value="F:DNA binding"/>
    <property type="evidence" value="ECO:0007669"/>
    <property type="project" value="InterPro"/>
</dbReference>
<dbReference type="GO" id="GO:0015074">
    <property type="term" value="P:DNA integration"/>
    <property type="evidence" value="ECO:0007669"/>
    <property type="project" value="InterPro"/>
</dbReference>
<keyword evidence="1" id="KW-0233">DNA recombination</keyword>
<dbReference type="Pfam" id="PF00589">
    <property type="entry name" value="Phage_integrase"/>
    <property type="match status" value="1"/>
</dbReference>
<comment type="caution">
    <text evidence="3">The sequence shown here is derived from an EMBL/GenBank/DDBJ whole genome shotgun (WGS) entry which is preliminary data.</text>
</comment>
<dbReference type="AlphaFoldDB" id="A0A645FF14"/>
<gene>
    <name evidence="3" type="primary">xerD_95</name>
    <name evidence="3" type="ORF">SDC9_158271</name>
</gene>
<dbReference type="InterPro" id="IPR011010">
    <property type="entry name" value="DNA_brk_join_enz"/>
</dbReference>
<sequence>MLYASGLRVSEAAGLELSRVSFEEATVRVTGKGNKTRIVPVGIPALKILRYYIEQARPALAEQHPAAPELFLSVHARPLNREWIWAMVKQAALAAGIDKNIHPHTLRHSFASHLLANGADLRVIQEMLGHSDIRTTEVYTHIEKDRLVAIHHKFHPRA</sequence>
<evidence type="ECO:0000259" key="2">
    <source>
        <dbReference type="PROSITE" id="PS51898"/>
    </source>
</evidence>
<evidence type="ECO:0000256" key="1">
    <source>
        <dbReference type="ARBA" id="ARBA00023172"/>
    </source>
</evidence>
<name>A0A645FF14_9ZZZZ</name>
<dbReference type="PANTHER" id="PTHR30349">
    <property type="entry name" value="PHAGE INTEGRASE-RELATED"/>
    <property type="match status" value="1"/>
</dbReference>
<accession>A0A645FF14</accession>
<dbReference type="GO" id="GO:0006310">
    <property type="term" value="P:DNA recombination"/>
    <property type="evidence" value="ECO:0007669"/>
    <property type="project" value="UniProtKB-KW"/>
</dbReference>
<dbReference type="InterPro" id="IPR002104">
    <property type="entry name" value="Integrase_catalytic"/>
</dbReference>
<feature type="domain" description="Tyr recombinase" evidence="2">
    <location>
        <begin position="1"/>
        <end position="152"/>
    </location>
</feature>
<protein>
    <submittedName>
        <fullName evidence="3">Tyrosine recombinase XerD</fullName>
    </submittedName>
</protein>
<organism evidence="3">
    <name type="scientific">bioreactor metagenome</name>
    <dbReference type="NCBI Taxonomy" id="1076179"/>
    <lineage>
        <taxon>unclassified sequences</taxon>
        <taxon>metagenomes</taxon>
        <taxon>ecological metagenomes</taxon>
    </lineage>
</organism>